<dbReference type="InterPro" id="IPR000438">
    <property type="entry name" value="Acetyl_CoA_COase_Trfase_b_su"/>
</dbReference>
<organism evidence="23 24">
    <name type="scientific">Amycolatopsis viridis</name>
    <dbReference type="NCBI Taxonomy" id="185678"/>
    <lineage>
        <taxon>Bacteria</taxon>
        <taxon>Bacillati</taxon>
        <taxon>Actinomycetota</taxon>
        <taxon>Actinomycetes</taxon>
        <taxon>Pseudonocardiales</taxon>
        <taxon>Pseudonocardiaceae</taxon>
        <taxon>Amycolatopsis</taxon>
    </lineage>
</organism>
<comment type="similarity">
    <text evidence="3">In the C-terminal section; belongs to the AccA family.</text>
</comment>
<dbReference type="NCBIfam" id="NF041504">
    <property type="entry name" value="AccA_sub"/>
    <property type="match status" value="1"/>
</dbReference>
<evidence type="ECO:0000256" key="18">
    <source>
        <dbReference type="ARBA" id="ARBA00049152"/>
    </source>
</evidence>
<dbReference type="PRINTS" id="PR01069">
    <property type="entry name" value="ACCCTRFRASEA"/>
</dbReference>
<dbReference type="RefSeq" id="WP_313886091.1">
    <property type="nucleotide sequence ID" value="NZ_JAANOU010000001.1"/>
</dbReference>
<reference evidence="23 24" key="1">
    <citation type="submission" date="2020-03" db="EMBL/GenBank/DDBJ databases">
        <title>Sequencing the genomes of 1000 actinobacteria strains.</title>
        <authorList>
            <person name="Klenk H.-P."/>
        </authorList>
    </citation>
    <scope>NUCLEOTIDE SEQUENCE [LARGE SCALE GENOMIC DNA]</scope>
    <source>
        <strain evidence="23 24">DSM 45668</strain>
    </source>
</reference>
<dbReference type="Gene3D" id="3.90.226.10">
    <property type="entry name" value="2-enoyl-CoA Hydratase, Chain A, domain 1"/>
    <property type="match status" value="2"/>
</dbReference>
<evidence type="ECO:0000256" key="1">
    <source>
        <dbReference type="ARBA" id="ARBA00004496"/>
    </source>
</evidence>
<keyword evidence="14 19" id="KW-0067">ATP-binding</keyword>
<keyword evidence="12 19" id="KW-0276">Fatty acid metabolism</keyword>
<dbReference type="HAMAP" id="MF_00823">
    <property type="entry name" value="AcetylCoA_CT_alpha"/>
    <property type="match status" value="1"/>
</dbReference>
<feature type="domain" description="CoA carboxyltransferase C-terminal" evidence="22">
    <location>
        <begin position="300"/>
        <end position="549"/>
    </location>
</feature>
<feature type="domain" description="CoA carboxyltransferase N-terminal" evidence="21">
    <location>
        <begin position="24"/>
        <end position="299"/>
    </location>
</feature>
<dbReference type="PANTHER" id="PTHR42853:SF3">
    <property type="entry name" value="ACETYL-COENZYME A CARBOXYLASE CARBOXYL TRANSFERASE SUBUNIT ALPHA, CHLOROPLASTIC"/>
    <property type="match status" value="1"/>
</dbReference>
<dbReference type="HAMAP" id="MF_01395">
    <property type="entry name" value="AcetylCoA_CT_beta"/>
    <property type="match status" value="1"/>
</dbReference>
<keyword evidence="10 19" id="KW-0547">Nucleotide-binding</keyword>
<comment type="similarity">
    <text evidence="20">Belongs to the AccD/PCCB family.</text>
</comment>
<dbReference type="InterPro" id="IPR011763">
    <property type="entry name" value="COA_CT_C"/>
</dbReference>
<evidence type="ECO:0000256" key="4">
    <source>
        <dbReference type="ARBA" id="ARBA00010284"/>
    </source>
</evidence>
<evidence type="ECO:0000256" key="8">
    <source>
        <dbReference type="ARBA" id="ARBA00022679"/>
    </source>
</evidence>
<evidence type="ECO:0000256" key="13">
    <source>
        <dbReference type="ARBA" id="ARBA00022833"/>
    </source>
</evidence>
<feature type="binding site" evidence="20">
    <location>
        <position position="50"/>
    </location>
    <ligand>
        <name>Zn(2+)</name>
        <dbReference type="ChEBI" id="CHEBI:29105"/>
    </ligand>
</feature>
<evidence type="ECO:0000256" key="14">
    <source>
        <dbReference type="ARBA" id="ARBA00022840"/>
    </source>
</evidence>
<evidence type="ECO:0000256" key="20">
    <source>
        <dbReference type="HAMAP-Rule" id="MF_01395"/>
    </source>
</evidence>
<evidence type="ECO:0000256" key="19">
    <source>
        <dbReference type="HAMAP-Rule" id="MF_00823"/>
    </source>
</evidence>
<evidence type="ECO:0000256" key="6">
    <source>
        <dbReference type="ARBA" id="ARBA00022490"/>
    </source>
</evidence>
<gene>
    <name evidence="19" type="primary">accA</name>
    <name evidence="20" type="synonym">accD</name>
    <name evidence="23" type="ORF">FHX46_002213</name>
</gene>
<evidence type="ECO:0000256" key="7">
    <source>
        <dbReference type="ARBA" id="ARBA00022516"/>
    </source>
</evidence>
<feature type="zinc finger region" description="C4-type" evidence="20">
    <location>
        <begin position="28"/>
        <end position="50"/>
    </location>
</feature>
<keyword evidence="9 20" id="KW-0479">Metal-binding</keyword>
<keyword evidence="15 19" id="KW-0443">Lipid metabolism</keyword>
<dbReference type="InterPro" id="IPR001095">
    <property type="entry name" value="Acetyl_CoA_COase_a_su"/>
</dbReference>
<evidence type="ECO:0000256" key="11">
    <source>
        <dbReference type="ARBA" id="ARBA00022771"/>
    </source>
</evidence>
<proteinExistence type="inferred from homology"/>
<evidence type="ECO:0000256" key="5">
    <source>
        <dbReference type="ARBA" id="ARBA00011664"/>
    </source>
</evidence>
<accession>A0ABX0SRV3</accession>
<evidence type="ECO:0000256" key="16">
    <source>
        <dbReference type="ARBA" id="ARBA00023160"/>
    </source>
</evidence>
<keyword evidence="11 20" id="KW-0863">Zinc-finger</keyword>
<comment type="similarity">
    <text evidence="4">In the N-terminal section; belongs to the AccD/PCCB family.</text>
</comment>
<dbReference type="Pfam" id="PF03255">
    <property type="entry name" value="ACCA"/>
    <property type="match status" value="1"/>
</dbReference>
<evidence type="ECO:0000259" key="21">
    <source>
        <dbReference type="PROSITE" id="PS50980"/>
    </source>
</evidence>
<dbReference type="GO" id="GO:0003989">
    <property type="term" value="F:acetyl-CoA carboxylase activity"/>
    <property type="evidence" value="ECO:0007669"/>
    <property type="project" value="UniProtKB-EC"/>
</dbReference>
<dbReference type="SUPFAM" id="SSF52096">
    <property type="entry name" value="ClpP/crotonase"/>
    <property type="match status" value="2"/>
</dbReference>
<dbReference type="PANTHER" id="PTHR42853">
    <property type="entry name" value="ACETYL-COENZYME A CARBOXYLASE CARBOXYL TRANSFERASE SUBUNIT ALPHA"/>
    <property type="match status" value="1"/>
</dbReference>
<dbReference type="PROSITE" id="PS50989">
    <property type="entry name" value="COA_CT_CTER"/>
    <property type="match status" value="1"/>
</dbReference>
<dbReference type="NCBIfam" id="NF004344">
    <property type="entry name" value="PRK05724.1"/>
    <property type="match status" value="1"/>
</dbReference>
<comment type="subunit">
    <text evidence="19">Acetyl-CoA carboxylase is a heterohexamer composed of biotin carboxyl carrier protein (AccB), biotin carboxylase (AccC) and two subunits each of ACCase subunit alpha (AccA) and ACCase subunit beta (AccD).</text>
</comment>
<dbReference type="InterPro" id="IPR011762">
    <property type="entry name" value="COA_CT_N"/>
</dbReference>
<comment type="pathway">
    <text evidence="2 19">Lipid metabolism; malonyl-CoA biosynthesis; malonyl-CoA from acetyl-CoA: step 1/1.</text>
</comment>
<comment type="function">
    <text evidence="19">Component of the acetyl coenzyme A carboxylase (ACC) complex. First, biotin carboxylase catalyzes the carboxylation of biotin on its carrier protein (BCCP) and then the CO(2) group is transferred by the carboxyltransferase to acetyl-CoA to form malonyl-CoA.</text>
</comment>
<protein>
    <recommendedName>
        <fullName evidence="19 20">Multifunctional fusion protein</fullName>
    </recommendedName>
    <domain>
        <recommendedName>
            <fullName evidence="19">Acetyl-coenzyme A carboxylase carboxyl transferase subunit alpha</fullName>
            <shortName evidence="19">ACCase subunit alpha</shortName>
            <shortName evidence="19">Acetyl-CoA carboxylase carboxyltransferase subunit alpha</shortName>
            <ecNumber evidence="19">2.1.3.15</ecNumber>
        </recommendedName>
    </domain>
    <domain>
        <recommendedName>
            <fullName evidence="20">Acetyl-coenzyme A carboxylase carboxyl transferase subunit beta</fullName>
            <shortName evidence="20">ACCase subunit beta</shortName>
            <shortName evidence="20">Acetyl-CoA carboxylase carboxyltransferase subunit beta</shortName>
        </recommendedName>
    </domain>
</protein>
<dbReference type="InterPro" id="IPR041010">
    <property type="entry name" value="Znf-ACC"/>
</dbReference>
<name>A0ABX0SRV3_9PSEU</name>
<evidence type="ECO:0000256" key="17">
    <source>
        <dbReference type="ARBA" id="ARBA00025280"/>
    </source>
</evidence>
<evidence type="ECO:0000313" key="23">
    <source>
        <dbReference type="EMBL" id="NIH79683.1"/>
    </source>
</evidence>
<dbReference type="NCBIfam" id="TIGR00513">
    <property type="entry name" value="accA"/>
    <property type="match status" value="1"/>
</dbReference>
<evidence type="ECO:0000256" key="9">
    <source>
        <dbReference type="ARBA" id="ARBA00022723"/>
    </source>
</evidence>
<feature type="binding site" evidence="20">
    <location>
        <position position="28"/>
    </location>
    <ligand>
        <name>Zn(2+)</name>
        <dbReference type="ChEBI" id="CHEBI:29105"/>
    </ligand>
</feature>
<keyword evidence="13 20" id="KW-0862">Zinc</keyword>
<evidence type="ECO:0000256" key="2">
    <source>
        <dbReference type="ARBA" id="ARBA00004956"/>
    </source>
</evidence>
<dbReference type="InterPro" id="IPR034733">
    <property type="entry name" value="AcCoA_carboxyl_beta"/>
</dbReference>
<dbReference type="Proteomes" id="UP000754495">
    <property type="component" value="Unassembled WGS sequence"/>
</dbReference>
<keyword evidence="16 19" id="KW-0275">Fatty acid biosynthesis</keyword>
<sequence>MASRRLSAPAPGKLSSVSADDAAGWVSCPGCRTLLYRKRLARDLGVCAECGHHTRLSPWERIAQLVDVGTFVERTADALPPTADRHRDPLGFHDQQPYRERLAAAGRESGEPEAVVFGTAEVGGFPLVVAVLDFRFLGGSMGTAVGECVTAAAERARRTRTPLLLVTSSGGARMQEGCLSLMQMAKTAQAMARLREDGVLSVCLLADPTFGGVSASFATLGHVVLAEAGALVGFAGPRVISETVGQELPAGFQTAGFLADHGMVDAVVPRAEVRPLVRRLLRIHAPGARTRSGPGGGGAPPIRRAAALTTADPWETVRRARDADRPSTADYLATAFDEFCELRGDRCFGDDPAVIGGPARIGDRPVMLIGHQKGHTTSERVDRNFGMAHPEGYRKARRLMEYAASLRLPVVCLVDTPGAYPGIEAEERGQATAIAECIARASTLPVPIVSVITGEGGSGGALALATADRVLMLENGFYSVISPEGCAAILWRSADAAPEAARALRITAPELLDLGIVDAVVPEPAGGAQLAPDVAAANLRRAVLDQLDELAGIPARELLSLRYRRFRSFGERRASEVRSA</sequence>
<evidence type="ECO:0000256" key="15">
    <source>
        <dbReference type="ARBA" id="ARBA00023098"/>
    </source>
</evidence>
<dbReference type="EC" id="2.1.3.15" evidence="19"/>
<evidence type="ECO:0000256" key="12">
    <source>
        <dbReference type="ARBA" id="ARBA00022832"/>
    </source>
</evidence>
<keyword evidence="7 19" id="KW-0444">Lipid biosynthesis</keyword>
<comment type="subunit">
    <text evidence="5">Acetyl-CoA carboxylase is a heterotetramer composed of biotin carboxyl carrier protein (AccB), biotin carboxylase (AccC) and two subunits of ACCase subunit beta/alpha.</text>
</comment>
<comment type="cofactor">
    <cofactor evidence="20">
        <name>Zn(2+)</name>
        <dbReference type="ChEBI" id="CHEBI:29105"/>
    </cofactor>
    <text evidence="20">Binds 1 zinc ion per subunit.</text>
</comment>
<feature type="binding site" evidence="20">
    <location>
        <position position="31"/>
    </location>
    <ligand>
        <name>Zn(2+)</name>
        <dbReference type="ChEBI" id="CHEBI:29105"/>
    </ligand>
</feature>
<keyword evidence="8 19" id="KW-0808">Transferase</keyword>
<keyword evidence="23" id="KW-0436">Ligase</keyword>
<dbReference type="EMBL" id="JAANOU010000001">
    <property type="protein sequence ID" value="NIH79683.1"/>
    <property type="molecule type" value="Genomic_DNA"/>
</dbReference>
<dbReference type="Pfam" id="PF01039">
    <property type="entry name" value="Carboxyl_trans"/>
    <property type="match status" value="1"/>
</dbReference>
<keyword evidence="6 19" id="KW-0963">Cytoplasm</keyword>
<feature type="binding site" evidence="20">
    <location>
        <position position="47"/>
    </location>
    <ligand>
        <name>Zn(2+)</name>
        <dbReference type="ChEBI" id="CHEBI:29105"/>
    </ligand>
</feature>
<keyword evidence="24" id="KW-1185">Reference proteome</keyword>
<evidence type="ECO:0000259" key="22">
    <source>
        <dbReference type="PROSITE" id="PS50989"/>
    </source>
</evidence>
<evidence type="ECO:0000256" key="10">
    <source>
        <dbReference type="ARBA" id="ARBA00022741"/>
    </source>
</evidence>
<dbReference type="PROSITE" id="PS50980">
    <property type="entry name" value="COA_CT_NTER"/>
    <property type="match status" value="1"/>
</dbReference>
<dbReference type="Pfam" id="PF17848">
    <property type="entry name" value="Zn_ribbon_ACC"/>
    <property type="match status" value="1"/>
</dbReference>
<dbReference type="InterPro" id="IPR029045">
    <property type="entry name" value="ClpP/crotonase-like_dom_sf"/>
</dbReference>
<dbReference type="GO" id="GO:0016740">
    <property type="term" value="F:transferase activity"/>
    <property type="evidence" value="ECO:0007669"/>
    <property type="project" value="UniProtKB-KW"/>
</dbReference>
<comment type="subcellular location">
    <subcellularLocation>
        <location evidence="1 19">Cytoplasm</location>
    </subcellularLocation>
</comment>
<comment type="catalytic activity">
    <reaction evidence="18 19">
        <text>N(6)-carboxybiotinyl-L-lysyl-[protein] + acetyl-CoA = N(6)-biotinyl-L-lysyl-[protein] + malonyl-CoA</text>
        <dbReference type="Rhea" id="RHEA:54728"/>
        <dbReference type="Rhea" id="RHEA-COMP:10505"/>
        <dbReference type="Rhea" id="RHEA-COMP:10506"/>
        <dbReference type="ChEBI" id="CHEBI:57288"/>
        <dbReference type="ChEBI" id="CHEBI:57384"/>
        <dbReference type="ChEBI" id="CHEBI:83144"/>
        <dbReference type="ChEBI" id="CHEBI:83145"/>
        <dbReference type="EC" id="2.1.3.15"/>
    </reaction>
</comment>
<comment type="caution">
    <text evidence="23">The sequence shown here is derived from an EMBL/GenBank/DDBJ whole genome shotgun (WGS) entry which is preliminary data.</text>
</comment>
<comment type="function">
    <text evidence="17 20">Component of the acetyl coenzyme A carboxylase (ACC) complex. Biotin carboxylase (BC) catalyzes the carboxylation of biotin on its carrier protein (BCCP) and then the CO(2) group is transferred by the transcarboxylase to acetyl-CoA to form malonyl-CoA.</text>
</comment>
<evidence type="ECO:0000313" key="24">
    <source>
        <dbReference type="Proteomes" id="UP000754495"/>
    </source>
</evidence>
<evidence type="ECO:0000256" key="3">
    <source>
        <dbReference type="ARBA" id="ARBA00006276"/>
    </source>
</evidence>
<comment type="similarity">
    <text evidence="19">Belongs to the AccA family.</text>
</comment>